<dbReference type="InParanoid" id="Q19959"/>
<feature type="transmembrane region" description="Helical" evidence="5">
    <location>
        <begin position="222"/>
        <end position="246"/>
    </location>
</feature>
<dbReference type="UCSC" id="F32D8.10">
    <property type="organism name" value="c. elegans"/>
</dbReference>
<feature type="transmembrane region" description="Helical" evidence="5">
    <location>
        <begin position="279"/>
        <end position="302"/>
    </location>
</feature>
<dbReference type="Proteomes" id="UP000001940">
    <property type="component" value="Chromosome V"/>
</dbReference>
<dbReference type="PIR" id="T21649">
    <property type="entry name" value="T21649"/>
</dbReference>
<evidence type="ECO:0000256" key="2">
    <source>
        <dbReference type="ARBA" id="ARBA00022692"/>
    </source>
</evidence>
<keyword evidence="8" id="KW-1185">Reference proteome</keyword>
<dbReference type="PROSITE" id="PS50262">
    <property type="entry name" value="G_PROTEIN_RECEP_F1_2"/>
    <property type="match status" value="1"/>
</dbReference>
<reference evidence="7 8" key="1">
    <citation type="journal article" date="1998" name="Science">
        <title>Genome sequence of the nematode C. elegans: a platform for investigating biology.</title>
        <authorList>
            <consortium name="The C. elegans sequencing consortium"/>
            <person name="Sulson J.E."/>
            <person name="Waterston R."/>
        </authorList>
    </citation>
    <scope>NUCLEOTIDE SEQUENCE [LARGE SCALE GENOMIC DNA]</scope>
    <source>
        <strain evidence="7 8">Bristol N2</strain>
    </source>
</reference>
<dbReference type="AlphaFoldDB" id="Q19959"/>
<comment type="subcellular location">
    <subcellularLocation>
        <location evidence="1">Membrane</location>
    </subcellularLocation>
</comment>
<evidence type="ECO:0007829" key="10">
    <source>
        <dbReference type="PeptideAtlas" id="Q19959"/>
    </source>
</evidence>
<feature type="transmembrane region" description="Helical" evidence="5">
    <location>
        <begin position="81"/>
        <end position="107"/>
    </location>
</feature>
<accession>Q19959</accession>
<evidence type="ECO:0000256" key="1">
    <source>
        <dbReference type="ARBA" id="ARBA00004370"/>
    </source>
</evidence>
<feature type="domain" description="G-protein coupled receptors family 1 profile" evidence="6">
    <location>
        <begin position="61"/>
        <end position="338"/>
    </location>
</feature>
<dbReference type="PANTHER" id="PTHR46709">
    <property type="entry name" value="PROTEIN CBG23488-RELATED"/>
    <property type="match status" value="1"/>
</dbReference>
<dbReference type="OMA" id="PMMTMSH"/>
<evidence type="ECO:0000313" key="8">
    <source>
        <dbReference type="Proteomes" id="UP000001940"/>
    </source>
</evidence>
<dbReference type="WormBase" id="F32D8.10">
    <property type="protein sequence ID" value="CE05789"/>
    <property type="gene ID" value="WBGene00009333"/>
    <property type="gene designation" value="zzz-1"/>
</dbReference>
<evidence type="ECO:0000256" key="4">
    <source>
        <dbReference type="ARBA" id="ARBA00023136"/>
    </source>
</evidence>
<dbReference type="HOGENOM" id="CLU_039373_0_0_1"/>
<name>Q19959_CAEEL</name>
<dbReference type="PANTHER" id="PTHR46709:SF7">
    <property type="entry name" value="G-PROTEIN COUPLED RECEPTORS FAMILY 1 PROFILE DOMAIN-CONTAINING PROTEIN"/>
    <property type="match status" value="1"/>
</dbReference>
<protein>
    <submittedName>
        <fullName evidence="7">G-protein coupled receptors family 1 profile domain-containing protein</fullName>
    </submittedName>
</protein>
<feature type="transmembrane region" description="Helical" evidence="5">
    <location>
        <begin position="119"/>
        <end position="146"/>
    </location>
</feature>
<keyword evidence="10" id="KW-1267">Proteomics identification</keyword>
<dbReference type="Gene3D" id="1.20.1070.10">
    <property type="entry name" value="Rhodopsin 7-helix transmembrane proteins"/>
    <property type="match status" value="1"/>
</dbReference>
<dbReference type="eggNOG" id="ENOG502SH5C">
    <property type="taxonomic scope" value="Eukaryota"/>
</dbReference>
<dbReference type="InterPro" id="IPR017452">
    <property type="entry name" value="GPCR_Rhodpsn_7TM"/>
</dbReference>
<feature type="transmembrane region" description="Helical" evidence="5">
    <location>
        <begin position="43"/>
        <end position="69"/>
    </location>
</feature>
<organism evidence="7 8">
    <name type="scientific">Caenorhabditis elegans</name>
    <dbReference type="NCBI Taxonomy" id="6239"/>
    <lineage>
        <taxon>Eukaryota</taxon>
        <taxon>Metazoa</taxon>
        <taxon>Ecdysozoa</taxon>
        <taxon>Nematoda</taxon>
        <taxon>Chromadorea</taxon>
        <taxon>Rhabditida</taxon>
        <taxon>Rhabditina</taxon>
        <taxon>Rhabditomorpha</taxon>
        <taxon>Rhabditoidea</taxon>
        <taxon>Rhabditidae</taxon>
        <taxon>Peloderinae</taxon>
        <taxon>Caenorhabditis</taxon>
    </lineage>
</organism>
<dbReference type="SMR" id="Q19959"/>
<keyword evidence="7" id="KW-0675">Receptor</keyword>
<evidence type="ECO:0000259" key="6">
    <source>
        <dbReference type="PROSITE" id="PS50262"/>
    </source>
</evidence>
<dbReference type="PeptideAtlas" id="Q19959"/>
<keyword evidence="2 5" id="KW-0812">Transmembrane</keyword>
<dbReference type="PhylomeDB" id="Q19959"/>
<sequence>MDIGNQTALESQAENISSYDSTIMQPDYTNPCSAADDYLITERFWLCVVAGVTVSIISIVFNTFIFFVFVTNKQHRRSPNLYLLLLSLFDVFIAFAYIAVMSVRILVNFTSSVFLKSIWVHYMIPMLTVSHIGITSSTFLICFASIERYCITVNHFFVPYLQRFRPLLAFTAIMCGVVSKGTIVKEVDISYNPECYGELNYWTVVPSQLLFDFPKINEYWRFYFRNIFTILAPFFILLLVNCLLLFQLREHVLKSKCADHDKQNVKEKKARIRATTKSVVIIVCTYLMSNLLSVIITIWEYIDKESIFSEDWIAFYVLSVDVISLLTIVASSARLPIYAYFQPLLRKEMGQCLGDWWCCCFSENDKKMSLLDDLQLPKTQLISTPDGETPSISSKIEFV</sequence>
<proteinExistence type="evidence at protein level"/>
<evidence type="ECO:0000313" key="9">
    <source>
        <dbReference type="WormBase" id="F32D8.10"/>
    </source>
</evidence>
<gene>
    <name evidence="7 9" type="primary">zzz-1</name>
    <name evidence="7" type="ORF">CELE_F32D8.10</name>
    <name evidence="9" type="ORF">F32D8.10</name>
</gene>
<evidence type="ECO:0000256" key="5">
    <source>
        <dbReference type="SAM" id="Phobius"/>
    </source>
</evidence>
<evidence type="ECO:0000313" key="7">
    <source>
        <dbReference type="EMBL" id="CAA98450.1"/>
    </source>
</evidence>
<dbReference type="GO" id="GO:0016020">
    <property type="term" value="C:membrane"/>
    <property type="evidence" value="ECO:0007669"/>
    <property type="project" value="UniProtKB-SubCell"/>
</dbReference>
<dbReference type="CTD" id="185208"/>
<dbReference type="Bgee" id="WBGene00009333">
    <property type="expression patterns" value="Expressed in larva and 2 other cell types or tissues"/>
</dbReference>
<feature type="transmembrane region" description="Helical" evidence="5">
    <location>
        <begin position="167"/>
        <end position="184"/>
    </location>
</feature>
<dbReference type="OrthoDB" id="5857538at2759"/>
<dbReference type="IntAct" id="Q19959">
    <property type="interactions" value="1"/>
</dbReference>
<dbReference type="SUPFAM" id="SSF81321">
    <property type="entry name" value="Family A G protein-coupled receptor-like"/>
    <property type="match status" value="1"/>
</dbReference>
<keyword evidence="3 5" id="KW-1133">Transmembrane helix</keyword>
<dbReference type="EMBL" id="BX284605">
    <property type="protein sequence ID" value="CAA98450.1"/>
    <property type="molecule type" value="Genomic_DNA"/>
</dbReference>
<keyword evidence="4 5" id="KW-0472">Membrane</keyword>
<evidence type="ECO:0000256" key="3">
    <source>
        <dbReference type="ARBA" id="ARBA00022989"/>
    </source>
</evidence>
<dbReference type="STRING" id="6239.F32D8.10.1"/>
<dbReference type="RefSeq" id="NP_505783.1">
    <property type="nucleotide sequence ID" value="NM_073382.6"/>
</dbReference>
<feature type="transmembrane region" description="Helical" evidence="5">
    <location>
        <begin position="314"/>
        <end position="341"/>
    </location>
</feature>
<dbReference type="GeneID" id="185208"/>
<dbReference type="AGR" id="WB:WBGene00009333"/>
<dbReference type="KEGG" id="cel:CELE_F32D8.10"/>
<dbReference type="PaxDb" id="6239-F32D8.10"/>